<keyword evidence="3 5" id="KW-1133">Transmembrane helix</keyword>
<comment type="subcellular location">
    <subcellularLocation>
        <location evidence="1">Membrane</location>
        <topology evidence="1">Multi-pass membrane protein</topology>
    </subcellularLocation>
</comment>
<keyword evidence="4 5" id="KW-0472">Membrane</keyword>
<keyword evidence="2 5" id="KW-0812">Transmembrane</keyword>
<feature type="transmembrane region" description="Helical" evidence="5">
    <location>
        <begin position="49"/>
        <end position="77"/>
    </location>
</feature>
<gene>
    <name evidence="7" type="ORF">IMCC3135_03185</name>
</gene>
<proteinExistence type="predicted"/>
<evidence type="ECO:0000256" key="3">
    <source>
        <dbReference type="ARBA" id="ARBA00022989"/>
    </source>
</evidence>
<dbReference type="KEGG" id="gai:IMCC3135_03185"/>
<evidence type="ECO:0000256" key="4">
    <source>
        <dbReference type="ARBA" id="ARBA00023136"/>
    </source>
</evidence>
<evidence type="ECO:0000256" key="2">
    <source>
        <dbReference type="ARBA" id="ARBA00022692"/>
    </source>
</evidence>
<dbReference type="Proteomes" id="UP000250079">
    <property type="component" value="Chromosome"/>
</dbReference>
<keyword evidence="8" id="KW-1185">Reference proteome</keyword>
<evidence type="ECO:0000313" key="8">
    <source>
        <dbReference type="Proteomes" id="UP000250079"/>
    </source>
</evidence>
<evidence type="ECO:0000259" key="6">
    <source>
        <dbReference type="Pfam" id="PF07298"/>
    </source>
</evidence>
<accession>A0A2Z2NPP6</accession>
<feature type="transmembrane region" description="Helical" evidence="5">
    <location>
        <begin position="20"/>
        <end position="37"/>
    </location>
</feature>
<sequence>MVLGVKVWAAAHLLANGRLGDLILFGAFLAWAVLDYINSCKRDRATGVVYATAPGLAYDAATVVFGIGSWLIFVLWAHRLLIGVSPFGA</sequence>
<dbReference type="OrthoDB" id="5293641at2"/>
<feature type="domain" description="NnrU" evidence="6">
    <location>
        <begin position="1"/>
        <end position="86"/>
    </location>
</feature>
<name>A0A2Z2NPP6_9GAMM</name>
<reference evidence="7 8" key="1">
    <citation type="submission" date="2016-12" db="EMBL/GenBank/DDBJ databases">
        <authorList>
            <person name="Song W.-J."/>
            <person name="Kurnit D.M."/>
        </authorList>
    </citation>
    <scope>NUCLEOTIDE SEQUENCE [LARGE SCALE GENOMIC DNA]</scope>
    <source>
        <strain evidence="7 8">IMCC3135</strain>
    </source>
</reference>
<evidence type="ECO:0000313" key="7">
    <source>
        <dbReference type="EMBL" id="ASJ70750.1"/>
    </source>
</evidence>
<dbReference type="Pfam" id="PF07298">
    <property type="entry name" value="NnrU"/>
    <property type="match status" value="1"/>
</dbReference>
<dbReference type="GO" id="GO:0016020">
    <property type="term" value="C:membrane"/>
    <property type="evidence" value="ECO:0007669"/>
    <property type="project" value="UniProtKB-SubCell"/>
</dbReference>
<evidence type="ECO:0000256" key="5">
    <source>
        <dbReference type="SAM" id="Phobius"/>
    </source>
</evidence>
<protein>
    <recommendedName>
        <fullName evidence="6">NnrU domain-containing protein</fullName>
    </recommendedName>
</protein>
<evidence type="ECO:0000256" key="1">
    <source>
        <dbReference type="ARBA" id="ARBA00004141"/>
    </source>
</evidence>
<dbReference type="InterPro" id="IPR009915">
    <property type="entry name" value="NnrU_dom"/>
</dbReference>
<dbReference type="AlphaFoldDB" id="A0A2Z2NPP6"/>
<organism evidence="7 8">
    <name type="scientific">Granulosicoccus antarcticus IMCC3135</name>
    <dbReference type="NCBI Taxonomy" id="1192854"/>
    <lineage>
        <taxon>Bacteria</taxon>
        <taxon>Pseudomonadati</taxon>
        <taxon>Pseudomonadota</taxon>
        <taxon>Gammaproteobacteria</taxon>
        <taxon>Chromatiales</taxon>
        <taxon>Granulosicoccaceae</taxon>
        <taxon>Granulosicoccus</taxon>
    </lineage>
</organism>
<dbReference type="RefSeq" id="WP_088916262.1">
    <property type="nucleotide sequence ID" value="NZ_CP018632.1"/>
</dbReference>
<dbReference type="EMBL" id="CP018632">
    <property type="protein sequence ID" value="ASJ70750.1"/>
    <property type="molecule type" value="Genomic_DNA"/>
</dbReference>